<sequence>MSLWLKLTKIEPPLLEEARRRPDLIEALFSSEDESRGEDEGERGGGVLPPTFRPGADSWATDHRLISAVATDRAEVEEGTADWTRAYPWLARSTGEGPDVIEAYESGYGPAFVLTPAEVRAVAEGLTAEGWAAGATAAHWKGDRAEGGIEDLGPFFAAAVAEAKAVIGRTT</sequence>
<comment type="caution">
    <text evidence="2">The sequence shown here is derived from an EMBL/GenBank/DDBJ whole genome shotgun (WGS) entry which is preliminary data.</text>
</comment>
<dbReference type="AlphaFoldDB" id="A0A6L6XA10"/>
<proteinExistence type="predicted"/>
<evidence type="ECO:0000256" key="1">
    <source>
        <dbReference type="SAM" id="MobiDB-lite"/>
    </source>
</evidence>
<dbReference type="Proteomes" id="UP000483802">
    <property type="component" value="Unassembled WGS sequence"/>
</dbReference>
<evidence type="ECO:0000313" key="3">
    <source>
        <dbReference type="Proteomes" id="UP000483802"/>
    </source>
</evidence>
<protein>
    <submittedName>
        <fullName evidence="2">Uncharacterized protein</fullName>
    </submittedName>
</protein>
<reference evidence="2 3" key="1">
    <citation type="submission" date="2019-11" db="EMBL/GenBank/DDBJ databases">
        <title>Streptomyces typhae sp. nov., a novel endophytic actinomycete isolated from the root of cattail pollen (Typha angustifolia L.).</title>
        <authorList>
            <person name="Peng C."/>
        </authorList>
    </citation>
    <scope>NUCLEOTIDE SEQUENCE [LARGE SCALE GENOMIC DNA]</scope>
    <source>
        <strain evidence="3">p1417</strain>
    </source>
</reference>
<keyword evidence="3" id="KW-1185">Reference proteome</keyword>
<accession>A0A6L6XA10</accession>
<feature type="region of interest" description="Disordered" evidence="1">
    <location>
        <begin position="29"/>
        <end position="52"/>
    </location>
</feature>
<evidence type="ECO:0000313" key="2">
    <source>
        <dbReference type="EMBL" id="MVO90646.1"/>
    </source>
</evidence>
<dbReference type="EMBL" id="WPNZ01000035">
    <property type="protein sequence ID" value="MVO90646.1"/>
    <property type="molecule type" value="Genomic_DNA"/>
</dbReference>
<gene>
    <name evidence="2" type="ORF">GPA10_39330</name>
</gene>
<name>A0A6L6XA10_9ACTN</name>
<organism evidence="2 3">
    <name type="scientific">Streptomyces typhae</name>
    <dbReference type="NCBI Taxonomy" id="2681492"/>
    <lineage>
        <taxon>Bacteria</taxon>
        <taxon>Bacillati</taxon>
        <taxon>Actinomycetota</taxon>
        <taxon>Actinomycetes</taxon>
        <taxon>Kitasatosporales</taxon>
        <taxon>Streptomycetaceae</taxon>
        <taxon>Streptomyces</taxon>
    </lineage>
</organism>
<feature type="compositionally biased region" description="Acidic residues" evidence="1">
    <location>
        <begin position="31"/>
        <end position="41"/>
    </location>
</feature>
<dbReference type="RefSeq" id="WP_157169607.1">
    <property type="nucleotide sequence ID" value="NZ_WPNZ01000035.1"/>
</dbReference>